<keyword evidence="3" id="KW-1185">Reference proteome</keyword>
<dbReference type="Proteomes" id="UP000326396">
    <property type="component" value="Linkage Group LG14"/>
</dbReference>
<name>A0A5N6P5P6_9ASTR</name>
<dbReference type="OrthoDB" id="1722122at2759"/>
<comment type="caution">
    <text evidence="2">The sequence shown here is derived from an EMBL/GenBank/DDBJ whole genome shotgun (WGS) entry which is preliminary data.</text>
</comment>
<accession>A0A5N6P5P6</accession>
<evidence type="ECO:0000313" key="2">
    <source>
        <dbReference type="EMBL" id="KAD5960320.1"/>
    </source>
</evidence>
<evidence type="ECO:0000256" key="1">
    <source>
        <dbReference type="SAM" id="MobiDB-lite"/>
    </source>
</evidence>
<reference evidence="2 3" key="1">
    <citation type="submission" date="2019-05" db="EMBL/GenBank/DDBJ databases">
        <title>Mikania micrantha, genome provides insights into the molecular mechanism of rapid growth.</title>
        <authorList>
            <person name="Liu B."/>
        </authorList>
    </citation>
    <scope>NUCLEOTIDE SEQUENCE [LARGE SCALE GENOMIC DNA]</scope>
    <source>
        <strain evidence="2">NLD-2019</strain>
        <tissue evidence="2">Leaf</tissue>
    </source>
</reference>
<feature type="region of interest" description="Disordered" evidence="1">
    <location>
        <begin position="130"/>
        <end position="160"/>
    </location>
</feature>
<dbReference type="EMBL" id="SZYD01000006">
    <property type="protein sequence ID" value="KAD5960320.1"/>
    <property type="molecule type" value="Genomic_DNA"/>
</dbReference>
<sequence length="267" mass="30629">MGPQRRLGIYVGYVTPSIIRYLEPLTVDVFTARFADCHFNEAIFPALGGENKKQETNVSWCVPSLSYLDPRTKQCETEVQKIVHIQEIANQLPDAFTDTNKVTKSHIPAANAPAHIEIPNNQMNINMAHESQKRLKRGRPFGSKDKNPRKRKGSEKEVDHTKNVINETINTELPHEEGVDDTNKEISINYSHTHILWNRDKMENIDDIFSYSIACDIMNGDDTPEPKSISDCQTRHDWDKWKDAMQAELDSLNKRKYSLCNTQADYL</sequence>
<evidence type="ECO:0000313" key="3">
    <source>
        <dbReference type="Proteomes" id="UP000326396"/>
    </source>
</evidence>
<gene>
    <name evidence="2" type="ORF">E3N88_11792</name>
</gene>
<proteinExistence type="predicted"/>
<protein>
    <submittedName>
        <fullName evidence="2">Uncharacterized protein</fullName>
    </submittedName>
</protein>
<organism evidence="2 3">
    <name type="scientific">Mikania micrantha</name>
    <name type="common">bitter vine</name>
    <dbReference type="NCBI Taxonomy" id="192012"/>
    <lineage>
        <taxon>Eukaryota</taxon>
        <taxon>Viridiplantae</taxon>
        <taxon>Streptophyta</taxon>
        <taxon>Embryophyta</taxon>
        <taxon>Tracheophyta</taxon>
        <taxon>Spermatophyta</taxon>
        <taxon>Magnoliopsida</taxon>
        <taxon>eudicotyledons</taxon>
        <taxon>Gunneridae</taxon>
        <taxon>Pentapetalae</taxon>
        <taxon>asterids</taxon>
        <taxon>campanulids</taxon>
        <taxon>Asterales</taxon>
        <taxon>Asteraceae</taxon>
        <taxon>Asteroideae</taxon>
        <taxon>Heliantheae alliance</taxon>
        <taxon>Eupatorieae</taxon>
        <taxon>Mikania</taxon>
    </lineage>
</organism>
<dbReference type="AlphaFoldDB" id="A0A5N6P5P6"/>